<organism evidence="3 4">
    <name type="scientific">Puccinia sorghi</name>
    <dbReference type="NCBI Taxonomy" id="27349"/>
    <lineage>
        <taxon>Eukaryota</taxon>
        <taxon>Fungi</taxon>
        <taxon>Dikarya</taxon>
        <taxon>Basidiomycota</taxon>
        <taxon>Pucciniomycotina</taxon>
        <taxon>Pucciniomycetes</taxon>
        <taxon>Pucciniales</taxon>
        <taxon>Pucciniaceae</taxon>
        <taxon>Puccinia</taxon>
    </lineage>
</organism>
<dbReference type="OrthoDB" id="2344312at2759"/>
<evidence type="ECO:0000256" key="1">
    <source>
        <dbReference type="SAM" id="Phobius"/>
    </source>
</evidence>
<dbReference type="EMBL" id="LAVV01009801">
    <property type="protein sequence ID" value="KNZ49961.1"/>
    <property type="molecule type" value="Genomic_DNA"/>
</dbReference>
<name>A0A0L6UN67_9BASI</name>
<protein>
    <recommendedName>
        <fullName evidence="2">SigF-like NTF2-like domain-containing protein</fullName>
    </recommendedName>
</protein>
<dbReference type="PANTHER" id="PTHR35393:SF1">
    <property type="entry name" value="SNOAL-LIKE DOMAIN-CONTAINING PROTEIN"/>
    <property type="match status" value="1"/>
</dbReference>
<evidence type="ECO:0000313" key="4">
    <source>
        <dbReference type="Proteomes" id="UP000037035"/>
    </source>
</evidence>
<dbReference type="VEuPathDB" id="FungiDB:VP01_466g4"/>
<dbReference type="Proteomes" id="UP000037035">
    <property type="component" value="Unassembled WGS sequence"/>
</dbReference>
<accession>A0A0L6UN67</accession>
<proteinExistence type="predicted"/>
<dbReference type="Pfam" id="PF24840">
    <property type="entry name" value="NTF2_SigF"/>
    <property type="match status" value="1"/>
</dbReference>
<keyword evidence="1" id="KW-1133">Transmembrane helix</keyword>
<keyword evidence="4" id="KW-1185">Reference proteome</keyword>
<evidence type="ECO:0000259" key="2">
    <source>
        <dbReference type="Pfam" id="PF24840"/>
    </source>
</evidence>
<comment type="caution">
    <text evidence="3">The sequence shown here is derived from an EMBL/GenBank/DDBJ whole genome shotgun (WGS) entry which is preliminary data.</text>
</comment>
<sequence length="236" mass="26967">MVDQSVREKRMENPQEELACVVLSLTERHTTAEVFQSIDRYFTQDATLNYPFFNQIYSRNGRENLKAAWQWRQTFTFMDRTEFNAVMVSKDQTEATLGESRDVSRRQYHSNHRVPTLAGESVQCSCELHCASGLAKMRGWEVPHLSVSCCPAASIPSPILYPLKPACPCKILTSYNYLLIRRLHAQSSQQDNLPTDLTQSGLPLPQFVRIINDVIKAALWLYVVFIGHILILLGIF</sequence>
<dbReference type="PANTHER" id="PTHR35393">
    <property type="entry name" value="CHROMOSOME 1, WHOLE GENOME SHOTGUN SEQUENCE"/>
    <property type="match status" value="1"/>
</dbReference>
<dbReference type="AlphaFoldDB" id="A0A0L6UN67"/>
<dbReference type="InterPro" id="IPR057514">
    <property type="entry name" value="NTF2_SigF"/>
</dbReference>
<keyword evidence="1" id="KW-0812">Transmembrane</keyword>
<evidence type="ECO:0000313" key="3">
    <source>
        <dbReference type="EMBL" id="KNZ49961.1"/>
    </source>
</evidence>
<gene>
    <name evidence="3" type="ORF">VP01_466g4</name>
</gene>
<dbReference type="STRING" id="27349.A0A0L6UN67"/>
<feature type="transmembrane region" description="Helical" evidence="1">
    <location>
        <begin position="217"/>
        <end position="235"/>
    </location>
</feature>
<keyword evidence="1" id="KW-0472">Membrane</keyword>
<reference evidence="3 4" key="1">
    <citation type="submission" date="2015-08" db="EMBL/GenBank/DDBJ databases">
        <title>Next Generation Sequencing and Analysis of the Genome of Puccinia sorghi L Schw, the Causal Agent of Maize Common Rust.</title>
        <authorList>
            <person name="Rochi L."/>
            <person name="Burguener G."/>
            <person name="Darino M."/>
            <person name="Turjanski A."/>
            <person name="Kreff E."/>
            <person name="Dieguez M.J."/>
            <person name="Sacco F."/>
        </authorList>
    </citation>
    <scope>NUCLEOTIDE SEQUENCE [LARGE SCALE GENOMIC DNA]</scope>
    <source>
        <strain evidence="3 4">RO10H11247</strain>
    </source>
</reference>
<feature type="domain" description="SigF-like NTF2-like" evidence="2">
    <location>
        <begin position="11"/>
        <end position="101"/>
    </location>
</feature>